<dbReference type="AlphaFoldDB" id="A0A4P2QBJ7"/>
<organism evidence="2 3">
    <name type="scientific">Sorangium cellulosum</name>
    <name type="common">Polyangium cellulosum</name>
    <dbReference type="NCBI Taxonomy" id="56"/>
    <lineage>
        <taxon>Bacteria</taxon>
        <taxon>Pseudomonadati</taxon>
        <taxon>Myxococcota</taxon>
        <taxon>Polyangia</taxon>
        <taxon>Polyangiales</taxon>
        <taxon>Polyangiaceae</taxon>
        <taxon>Sorangium</taxon>
    </lineage>
</organism>
<accession>A0A4P2QBJ7</accession>
<evidence type="ECO:0000256" key="1">
    <source>
        <dbReference type="SAM" id="Coils"/>
    </source>
</evidence>
<feature type="coiled-coil region" evidence="1">
    <location>
        <begin position="208"/>
        <end position="235"/>
    </location>
</feature>
<gene>
    <name evidence="2" type="ORF">SOCEGT47_072460</name>
</gene>
<evidence type="ECO:0008006" key="4">
    <source>
        <dbReference type="Google" id="ProtNLM"/>
    </source>
</evidence>
<dbReference type="InterPro" id="IPR036890">
    <property type="entry name" value="HATPase_C_sf"/>
</dbReference>
<protein>
    <recommendedName>
        <fullName evidence="4">Histidine kinase domain-containing protein</fullName>
    </recommendedName>
</protein>
<reference evidence="2 3" key="1">
    <citation type="submission" date="2015-09" db="EMBL/GenBank/DDBJ databases">
        <title>Sorangium comparison.</title>
        <authorList>
            <person name="Zaburannyi N."/>
            <person name="Bunk B."/>
            <person name="Overmann J."/>
            <person name="Mueller R."/>
        </authorList>
    </citation>
    <scope>NUCLEOTIDE SEQUENCE [LARGE SCALE GENOMIC DNA]</scope>
    <source>
        <strain evidence="2 3">So ceGT47</strain>
    </source>
</reference>
<evidence type="ECO:0000313" key="3">
    <source>
        <dbReference type="Proteomes" id="UP000295781"/>
    </source>
</evidence>
<dbReference type="EMBL" id="CP012670">
    <property type="protein sequence ID" value="AUX26676.1"/>
    <property type="molecule type" value="Genomic_DNA"/>
</dbReference>
<dbReference type="Proteomes" id="UP000295781">
    <property type="component" value="Chromosome"/>
</dbReference>
<sequence>MARDPAKRGGQREIRVTSDRLTRPELTWLLAQEARSAAQKLRQGVGMIAAEATPLPPPSSEDGSGGVESTLNRLDEAVSMLASLHGRPMPRGRRGRVDLTALLWEVAPEARVQIEMGEGTTVFGDETELRRMLQVLIAQGGDPTSLTGAPEVSIRRAGDEVSVGVHLGPETPVNLETERVWLSRMAVRYGGRLELDGLTQTLTLPAEVDLQRLEVESLKKELAAAQAQGEAYARELAAVFSRAEGERERGALAGVVARLSGSDPVSHLPPNGEGLAVLIAAVRVLGTQLRGILSAIGRDIAPLRGHGGDIGETASSVGRHVTAASEIVSDLARLGACPLHEFPRHCDVADVLRDVVKDDLARAARHDVRVVLEAPESAHEVVPQGALTVLLHALLDHAISASPPGSEVAVTLLDTPGGIEIAFDDAGPPLPAAARNVVLSRDFEAVAQGRPPALPLIAGHAIAAHTGCGIVIEDGPRGETRVRLTIPRSG</sequence>
<dbReference type="Gene3D" id="3.30.565.10">
    <property type="entry name" value="Histidine kinase-like ATPase, C-terminal domain"/>
    <property type="match status" value="1"/>
</dbReference>
<name>A0A4P2QBJ7_SORCE</name>
<dbReference type="SUPFAM" id="SSF55874">
    <property type="entry name" value="ATPase domain of HSP90 chaperone/DNA topoisomerase II/histidine kinase"/>
    <property type="match status" value="1"/>
</dbReference>
<keyword evidence="1" id="KW-0175">Coiled coil</keyword>
<evidence type="ECO:0000313" key="2">
    <source>
        <dbReference type="EMBL" id="AUX26676.1"/>
    </source>
</evidence>
<proteinExistence type="predicted"/>